<dbReference type="InterPro" id="IPR003709">
    <property type="entry name" value="VanY-like_core_dom"/>
</dbReference>
<dbReference type="RefSeq" id="WP_246428830.1">
    <property type="nucleotide sequence ID" value="NZ_JACHFR010000001.1"/>
</dbReference>
<feature type="signal peptide" evidence="1">
    <location>
        <begin position="1"/>
        <end position="23"/>
    </location>
</feature>
<evidence type="ECO:0000313" key="3">
    <source>
        <dbReference type="EMBL" id="MBB5217674.1"/>
    </source>
</evidence>
<evidence type="ECO:0000313" key="4">
    <source>
        <dbReference type="Proteomes" id="UP000578697"/>
    </source>
</evidence>
<name>A0A840SA40_9SPIR</name>
<evidence type="ECO:0000256" key="1">
    <source>
        <dbReference type="SAM" id="SignalP"/>
    </source>
</evidence>
<dbReference type="Proteomes" id="UP000578697">
    <property type="component" value="Unassembled WGS sequence"/>
</dbReference>
<dbReference type="GO" id="GO:0006508">
    <property type="term" value="P:proteolysis"/>
    <property type="evidence" value="ECO:0007669"/>
    <property type="project" value="InterPro"/>
</dbReference>
<comment type="caution">
    <text evidence="3">The sequence shown here is derived from an EMBL/GenBank/DDBJ whole genome shotgun (WGS) entry which is preliminary data.</text>
</comment>
<dbReference type="GO" id="GO:0009002">
    <property type="term" value="F:serine-type D-Ala-D-Ala carboxypeptidase activity"/>
    <property type="evidence" value="ECO:0007669"/>
    <property type="project" value="UniProtKB-EC"/>
</dbReference>
<dbReference type="PANTHER" id="PTHR34385:SF1">
    <property type="entry name" value="PEPTIDOGLYCAN L-ALANYL-D-GLUTAMATE ENDOPEPTIDASE CWLK"/>
    <property type="match status" value="1"/>
</dbReference>
<keyword evidence="4" id="KW-1185">Reference proteome</keyword>
<dbReference type="Gene3D" id="3.30.1380.10">
    <property type="match status" value="1"/>
</dbReference>
<dbReference type="CDD" id="cd14852">
    <property type="entry name" value="LD-carboxypeptidase"/>
    <property type="match status" value="1"/>
</dbReference>
<reference evidence="3 4" key="1">
    <citation type="submission" date="2020-08" db="EMBL/GenBank/DDBJ databases">
        <title>Genomic Encyclopedia of Type Strains, Phase IV (KMG-IV): sequencing the most valuable type-strain genomes for metagenomic binning, comparative biology and taxonomic classification.</title>
        <authorList>
            <person name="Goeker M."/>
        </authorList>
    </citation>
    <scope>NUCLEOTIDE SEQUENCE [LARGE SCALE GENOMIC DNA]</scope>
    <source>
        <strain evidence="3 4">DSM 103679</strain>
    </source>
</reference>
<dbReference type="InterPro" id="IPR058193">
    <property type="entry name" value="VanY/YodJ_core_dom"/>
</dbReference>
<keyword evidence="3" id="KW-0378">Hydrolase</keyword>
<keyword evidence="3" id="KW-0121">Carboxypeptidase</keyword>
<keyword evidence="1" id="KW-0732">Signal</keyword>
<accession>A0A840SA40</accession>
<dbReference type="SUPFAM" id="SSF55166">
    <property type="entry name" value="Hedgehog/DD-peptidase"/>
    <property type="match status" value="1"/>
</dbReference>
<gene>
    <name evidence="3" type="ORF">HNP77_000018</name>
</gene>
<dbReference type="InterPro" id="IPR052179">
    <property type="entry name" value="DD-CPase-like"/>
</dbReference>
<evidence type="ECO:0000259" key="2">
    <source>
        <dbReference type="Pfam" id="PF02557"/>
    </source>
</evidence>
<protein>
    <submittedName>
        <fullName evidence="3">D-alanyl-D-alanine carboxypeptidase</fullName>
        <ecNumber evidence="3">3.4.16.4</ecNumber>
    </submittedName>
</protein>
<dbReference type="EC" id="3.4.16.4" evidence="3"/>
<proteinExistence type="predicted"/>
<dbReference type="EMBL" id="JACHFR010000001">
    <property type="protein sequence ID" value="MBB5217674.1"/>
    <property type="molecule type" value="Genomic_DNA"/>
</dbReference>
<dbReference type="Pfam" id="PF02557">
    <property type="entry name" value="VanY"/>
    <property type="match status" value="1"/>
</dbReference>
<organism evidence="3 4">
    <name type="scientific">Treponema rectale</name>
    <dbReference type="NCBI Taxonomy" id="744512"/>
    <lineage>
        <taxon>Bacteria</taxon>
        <taxon>Pseudomonadati</taxon>
        <taxon>Spirochaetota</taxon>
        <taxon>Spirochaetia</taxon>
        <taxon>Spirochaetales</taxon>
        <taxon>Treponemataceae</taxon>
        <taxon>Treponema</taxon>
    </lineage>
</organism>
<sequence length="288" mass="33110">MRCSRVLIIGASLLMLNPFSACSKSNTKNVPETKALPENKTVTQVKAVSPEVKKAKLVYSKMSGRFKNDIQFKDDAEIESFIADLNEILEEEKTFPENDVSLFYLIDKKHNIGSDYVPAELIPVKQCSLFNVSRNDLSLRKEAYDALKVLSEAALADGIKLMVSSTYRSYTYQTGLFNRYVAQDGVELAERYSARPGTSQHQLGVAVDFGSITDDWGDTKMGKWVYENAAKYGWSLSFPREYEDVTGYMWECWHFRYIGVKACRFQEKWFNNIQQYMLEFINEWNLTE</sequence>
<feature type="chain" id="PRO_5032665481" evidence="1">
    <location>
        <begin position="24"/>
        <end position="288"/>
    </location>
</feature>
<dbReference type="AlphaFoldDB" id="A0A840SA40"/>
<feature type="domain" description="D-alanyl-D-alanine carboxypeptidase-like core" evidence="2">
    <location>
        <begin position="138"/>
        <end position="259"/>
    </location>
</feature>
<dbReference type="PANTHER" id="PTHR34385">
    <property type="entry name" value="D-ALANYL-D-ALANINE CARBOXYPEPTIDASE"/>
    <property type="match status" value="1"/>
</dbReference>
<keyword evidence="3" id="KW-0645">Protease</keyword>
<dbReference type="InterPro" id="IPR009045">
    <property type="entry name" value="Zn_M74/Hedgehog-like"/>
</dbReference>